<dbReference type="Gene3D" id="3.10.200.10">
    <property type="entry name" value="Alpha carbonic anhydrase"/>
    <property type="match status" value="1"/>
</dbReference>
<dbReference type="PANTHER" id="PTHR18952:SF201">
    <property type="entry name" value="CARBONIC ANHYDRASE"/>
    <property type="match status" value="1"/>
</dbReference>
<dbReference type="PROSITE" id="PS51144">
    <property type="entry name" value="ALPHA_CA_2"/>
    <property type="match status" value="1"/>
</dbReference>
<comment type="catalytic activity">
    <reaction evidence="9 10">
        <text>hydrogencarbonate + H(+) = CO2 + H2O</text>
        <dbReference type="Rhea" id="RHEA:10748"/>
        <dbReference type="ChEBI" id="CHEBI:15377"/>
        <dbReference type="ChEBI" id="CHEBI:15378"/>
        <dbReference type="ChEBI" id="CHEBI:16526"/>
        <dbReference type="ChEBI" id="CHEBI:17544"/>
        <dbReference type="EC" id="4.2.1.1"/>
    </reaction>
</comment>
<sequence>KKRKEKKIVENFSTLFSPNKKEKKTVDFLALKDQNMKNQTKPAFVHVLLIFSALFHSYSTSVSAQEVEDENEFSYSEESGKGPSQWGNIKKEWSACKTGKIQSPIDIPSRKAKVIKNPGRIEMLYKPTEFIVKNRGHDISLKIHWLKSAGSIKINGTEYFLQQAHWHSPSEHAIDGRRYALEVHLVHQAKDPKVKHNLAVVGLLYKYGKPDAFLSKLLGNISATNDQIHEKPLGFVDPTHIDIRMGGKAYYRYIGSLTVPPCTEGVIWSVQKQVKQVSKEQVHAIRVLVHDVSKDAY</sequence>
<dbReference type="OrthoDB" id="429145at2759"/>
<protein>
    <recommendedName>
        <fullName evidence="5 10">Carbonic anhydrase</fullName>
        <ecNumber evidence="5 10">4.2.1.1</ecNumber>
    </recommendedName>
</protein>
<dbReference type="InterPro" id="IPR041891">
    <property type="entry name" value="Alpha_CA_prokaryot-like"/>
</dbReference>
<dbReference type="GO" id="GO:0009570">
    <property type="term" value="C:chloroplast stroma"/>
    <property type="evidence" value="ECO:0007669"/>
    <property type="project" value="UniProtKB-SubCell"/>
</dbReference>
<evidence type="ECO:0000313" key="13">
    <source>
        <dbReference type="Proteomes" id="UP000593560"/>
    </source>
</evidence>
<dbReference type="GO" id="GO:0004089">
    <property type="term" value="F:carbonate dehydratase activity"/>
    <property type="evidence" value="ECO:0007669"/>
    <property type="project" value="UniProtKB-UniRule"/>
</dbReference>
<dbReference type="Proteomes" id="UP000593560">
    <property type="component" value="Unassembled WGS sequence"/>
</dbReference>
<dbReference type="PROSITE" id="PS00162">
    <property type="entry name" value="ALPHA_CA_1"/>
    <property type="match status" value="1"/>
</dbReference>
<gene>
    <name evidence="12" type="ORF">Gohar_017903</name>
</gene>
<comment type="caution">
    <text evidence="12">The sequence shown here is derived from an EMBL/GenBank/DDBJ whole genome shotgun (WGS) entry which is preliminary data.</text>
</comment>
<dbReference type="GO" id="GO:0008270">
    <property type="term" value="F:zinc ion binding"/>
    <property type="evidence" value="ECO:0007669"/>
    <property type="project" value="UniProtKB-UniRule"/>
</dbReference>
<feature type="domain" description="Alpha-carbonic anhydrase" evidence="11">
    <location>
        <begin position="71"/>
        <end position="297"/>
    </location>
</feature>
<comment type="cofactor">
    <cofactor evidence="1 10">
        <name>Zn(2+)</name>
        <dbReference type="ChEBI" id="CHEBI:29105"/>
    </cofactor>
</comment>
<evidence type="ECO:0000256" key="5">
    <source>
        <dbReference type="ARBA" id="ARBA00012925"/>
    </source>
</evidence>
<proteinExistence type="inferred from homology"/>
<dbReference type="Pfam" id="PF00194">
    <property type="entry name" value="Carb_anhydrase"/>
    <property type="match status" value="1"/>
</dbReference>
<dbReference type="PANTHER" id="PTHR18952">
    <property type="entry name" value="CARBONIC ANHYDRASE"/>
    <property type="match status" value="1"/>
</dbReference>
<comment type="similarity">
    <text evidence="10">Belongs to the alpha-carbonic anhydrase family.</text>
</comment>
<keyword evidence="7 10" id="KW-0862">Zinc</keyword>
<comment type="function">
    <text evidence="2 10">Reversible hydration of carbon dioxide.</text>
</comment>
<organism evidence="12 13">
    <name type="scientific">Gossypium harknessii</name>
    <dbReference type="NCBI Taxonomy" id="34285"/>
    <lineage>
        <taxon>Eukaryota</taxon>
        <taxon>Viridiplantae</taxon>
        <taxon>Streptophyta</taxon>
        <taxon>Embryophyta</taxon>
        <taxon>Tracheophyta</taxon>
        <taxon>Spermatophyta</taxon>
        <taxon>Magnoliopsida</taxon>
        <taxon>eudicotyledons</taxon>
        <taxon>Gunneridae</taxon>
        <taxon>Pentapetalae</taxon>
        <taxon>rosids</taxon>
        <taxon>malvids</taxon>
        <taxon>Malvales</taxon>
        <taxon>Malvaceae</taxon>
        <taxon>Malvoideae</taxon>
        <taxon>Gossypium</taxon>
    </lineage>
</organism>
<comment type="similarity">
    <text evidence="4">Belongs to the alpha-class carbonic anhydrase family.</text>
</comment>
<dbReference type="SUPFAM" id="SSF51069">
    <property type="entry name" value="Carbonic anhydrase"/>
    <property type="match status" value="1"/>
</dbReference>
<dbReference type="InterPro" id="IPR001148">
    <property type="entry name" value="CA_dom"/>
</dbReference>
<dbReference type="GO" id="GO:0006730">
    <property type="term" value="P:one-carbon metabolic process"/>
    <property type="evidence" value="ECO:0007669"/>
    <property type="project" value="TreeGrafter"/>
</dbReference>
<dbReference type="InterPro" id="IPR023561">
    <property type="entry name" value="Carbonic_anhydrase_a-class"/>
</dbReference>
<evidence type="ECO:0000256" key="2">
    <source>
        <dbReference type="ARBA" id="ARBA00002904"/>
    </source>
</evidence>
<dbReference type="InterPro" id="IPR018338">
    <property type="entry name" value="Carbonic_anhydrase_a-class_CS"/>
</dbReference>
<name>A0A7J9G7H6_9ROSI</name>
<evidence type="ECO:0000256" key="3">
    <source>
        <dbReference type="ARBA" id="ARBA00004470"/>
    </source>
</evidence>
<reference evidence="12 13" key="1">
    <citation type="journal article" date="2019" name="Genome Biol. Evol.">
        <title>Insights into the evolution of the New World diploid cottons (Gossypium, subgenus Houzingenia) based on genome sequencing.</title>
        <authorList>
            <person name="Grover C.E."/>
            <person name="Arick M.A. 2nd"/>
            <person name="Thrash A."/>
            <person name="Conover J.L."/>
            <person name="Sanders W.S."/>
            <person name="Peterson D.G."/>
            <person name="Frelichowski J.E."/>
            <person name="Scheffler J.A."/>
            <person name="Scheffler B.E."/>
            <person name="Wendel J.F."/>
        </authorList>
    </citation>
    <scope>NUCLEOTIDE SEQUENCE [LARGE SCALE GENOMIC DNA]</scope>
    <source>
        <strain evidence="12">0</strain>
        <tissue evidence="12">Leaf</tissue>
    </source>
</reference>
<evidence type="ECO:0000256" key="1">
    <source>
        <dbReference type="ARBA" id="ARBA00001947"/>
    </source>
</evidence>
<evidence type="ECO:0000313" key="12">
    <source>
        <dbReference type="EMBL" id="MBA0793502.1"/>
    </source>
</evidence>
<keyword evidence="13" id="KW-1185">Reference proteome</keyword>
<evidence type="ECO:0000256" key="7">
    <source>
        <dbReference type="ARBA" id="ARBA00022833"/>
    </source>
</evidence>
<dbReference type="EMBL" id="JABFAD010000002">
    <property type="protein sequence ID" value="MBA0793502.1"/>
    <property type="molecule type" value="Genomic_DNA"/>
</dbReference>
<evidence type="ECO:0000259" key="11">
    <source>
        <dbReference type="PROSITE" id="PS51144"/>
    </source>
</evidence>
<evidence type="ECO:0000256" key="10">
    <source>
        <dbReference type="RuleBase" id="RU367011"/>
    </source>
</evidence>
<dbReference type="SMART" id="SM01057">
    <property type="entry name" value="Carb_anhydrase"/>
    <property type="match status" value="1"/>
</dbReference>
<comment type="subcellular location">
    <subcellularLocation>
        <location evidence="3">Plastid</location>
        <location evidence="3">Chloroplast stroma</location>
    </subcellularLocation>
</comment>
<evidence type="ECO:0000256" key="9">
    <source>
        <dbReference type="ARBA" id="ARBA00048348"/>
    </source>
</evidence>
<dbReference type="CDD" id="cd03124">
    <property type="entry name" value="alpha_CA_prokaryotic_like"/>
    <property type="match status" value="1"/>
</dbReference>
<keyword evidence="6 10" id="KW-0479">Metal-binding</keyword>
<accession>A0A7J9G7H6</accession>
<dbReference type="AlphaFoldDB" id="A0A7J9G7H6"/>
<feature type="non-terminal residue" evidence="12">
    <location>
        <position position="297"/>
    </location>
</feature>
<evidence type="ECO:0000256" key="8">
    <source>
        <dbReference type="ARBA" id="ARBA00023239"/>
    </source>
</evidence>
<evidence type="ECO:0000256" key="6">
    <source>
        <dbReference type="ARBA" id="ARBA00022723"/>
    </source>
</evidence>
<dbReference type="EC" id="4.2.1.1" evidence="5 10"/>
<evidence type="ECO:0000256" key="4">
    <source>
        <dbReference type="ARBA" id="ARBA00006365"/>
    </source>
</evidence>
<dbReference type="InterPro" id="IPR036398">
    <property type="entry name" value="CA_dom_sf"/>
</dbReference>
<keyword evidence="8 10" id="KW-0456">Lyase</keyword>